<dbReference type="GO" id="GO:0006355">
    <property type="term" value="P:regulation of DNA-templated transcription"/>
    <property type="evidence" value="ECO:0007669"/>
    <property type="project" value="UniProtKB-ARBA"/>
</dbReference>
<dbReference type="EMBL" id="CP016809">
    <property type="protein sequence ID" value="ANY76159.1"/>
    <property type="molecule type" value="Genomic_DNA"/>
</dbReference>
<dbReference type="RefSeq" id="WP_099480110.1">
    <property type="nucleotide sequence ID" value="NZ_CP016809.1"/>
</dbReference>
<dbReference type="KEGG" id="pib:BBD41_28280"/>
<feature type="domain" description="HTH tetR-type" evidence="3">
    <location>
        <begin position="9"/>
        <end position="69"/>
    </location>
</feature>
<dbReference type="PANTHER" id="PTHR30055:SF222">
    <property type="entry name" value="REGULATORY PROTEIN"/>
    <property type="match status" value="1"/>
</dbReference>
<dbReference type="AlphaFoldDB" id="A0A1B2E879"/>
<name>A0A1B2E879_9BACL</name>
<evidence type="ECO:0000313" key="4">
    <source>
        <dbReference type="EMBL" id="ANY76159.1"/>
    </source>
</evidence>
<keyword evidence="1 2" id="KW-0238">DNA-binding</keyword>
<sequence>MNGYQARTEMKKERIRKAALELFNKWGVEKVSLAEIAKHADVSPVTIYNYFGTKPQLVRHVLITMLEEAWQQRIVLLQSNLPFHEKIEKMFFSTTEMAENVAPELLEPLLSNDPEIVNAVEDIYRKYEPELISFIETGRDEGYVNPGVSSETILLYFTILKEVSAKIKRFDGSEEAARQTRELMEIVFYGFLVKPSR</sequence>
<gene>
    <name evidence="4" type="ORF">BBD41_28280</name>
</gene>
<feature type="DNA-binding region" description="H-T-H motif" evidence="2">
    <location>
        <begin position="32"/>
        <end position="51"/>
    </location>
</feature>
<evidence type="ECO:0000259" key="3">
    <source>
        <dbReference type="PROSITE" id="PS50977"/>
    </source>
</evidence>
<dbReference type="PROSITE" id="PS50977">
    <property type="entry name" value="HTH_TETR_2"/>
    <property type="match status" value="1"/>
</dbReference>
<protein>
    <recommendedName>
        <fullName evidence="3">HTH tetR-type domain-containing protein</fullName>
    </recommendedName>
</protein>
<evidence type="ECO:0000256" key="2">
    <source>
        <dbReference type="PROSITE-ProRule" id="PRU00335"/>
    </source>
</evidence>
<dbReference type="PANTHER" id="PTHR30055">
    <property type="entry name" value="HTH-TYPE TRANSCRIPTIONAL REGULATOR RUTR"/>
    <property type="match status" value="1"/>
</dbReference>
<dbReference type="SUPFAM" id="SSF46689">
    <property type="entry name" value="Homeodomain-like"/>
    <property type="match status" value="1"/>
</dbReference>
<dbReference type="InterPro" id="IPR036271">
    <property type="entry name" value="Tet_transcr_reg_TetR-rel_C_sf"/>
</dbReference>
<dbReference type="Gene3D" id="1.10.357.10">
    <property type="entry name" value="Tetracycline Repressor, domain 2"/>
    <property type="match status" value="1"/>
</dbReference>
<dbReference type="InterPro" id="IPR009057">
    <property type="entry name" value="Homeodomain-like_sf"/>
</dbReference>
<accession>A0A1B2E879</accession>
<proteinExistence type="predicted"/>
<organism evidence="4">
    <name type="scientific">Paenibacillus ihbetae</name>
    <dbReference type="NCBI Taxonomy" id="1870820"/>
    <lineage>
        <taxon>Bacteria</taxon>
        <taxon>Bacillati</taxon>
        <taxon>Bacillota</taxon>
        <taxon>Bacilli</taxon>
        <taxon>Bacillales</taxon>
        <taxon>Paenibacillaceae</taxon>
        <taxon>Paenibacillus</taxon>
    </lineage>
</organism>
<dbReference type="SUPFAM" id="SSF48498">
    <property type="entry name" value="Tetracyclin repressor-like, C-terminal domain"/>
    <property type="match status" value="1"/>
</dbReference>
<dbReference type="InterPro" id="IPR050109">
    <property type="entry name" value="HTH-type_TetR-like_transc_reg"/>
</dbReference>
<dbReference type="Pfam" id="PF00440">
    <property type="entry name" value="TetR_N"/>
    <property type="match status" value="1"/>
</dbReference>
<reference evidence="4" key="1">
    <citation type="submission" date="2016-08" db="EMBL/GenBank/DDBJ databases">
        <title>Complete Genome Seqeunce of Paenibacillus sp. nov. IHBB 9852 from high altitute lake of Indian trans-Himalayas.</title>
        <authorList>
            <person name="Kiran S."/>
            <person name="Swarnkar M.K."/>
            <person name="Rana A."/>
            <person name="Tewari R."/>
            <person name="Gulati A."/>
        </authorList>
    </citation>
    <scope>NUCLEOTIDE SEQUENCE [LARGE SCALE GENOMIC DNA]</scope>
    <source>
        <strain evidence="4">IHBB 9852</strain>
    </source>
</reference>
<dbReference type="GO" id="GO:0003677">
    <property type="term" value="F:DNA binding"/>
    <property type="evidence" value="ECO:0007669"/>
    <property type="project" value="UniProtKB-UniRule"/>
</dbReference>
<dbReference type="InterPro" id="IPR001647">
    <property type="entry name" value="HTH_TetR"/>
</dbReference>
<evidence type="ECO:0000256" key="1">
    <source>
        <dbReference type="ARBA" id="ARBA00023125"/>
    </source>
</evidence>
<dbReference type="PRINTS" id="PR00455">
    <property type="entry name" value="HTHTETR"/>
</dbReference>